<evidence type="ECO:0000259" key="2">
    <source>
        <dbReference type="PROSITE" id="PS50048"/>
    </source>
</evidence>
<evidence type="ECO:0000313" key="3">
    <source>
        <dbReference type="EMBL" id="KUJ12635.1"/>
    </source>
</evidence>
<dbReference type="InterPro" id="IPR036864">
    <property type="entry name" value="Zn2-C6_fun-type_DNA-bd_sf"/>
</dbReference>
<sequence>MVNTGGRSRGCSTCRRRRVKCGMIYPARIIPRLADIIRDETRPICKRCERCGLECSGAKEVRFVNQGAVSKFKRAHISARHDRAAVIPSSPDLRGFDIQVYISYTSRVLLRGGPVDLALQELHLSDIEAASDSTSDQFILHRAILSLAIIFFGTHQHVLHIQDRGYALYGKTLKQLNEVLSSPLCHLRDDVLISVVTLVLLEFFVPTGPKYYIKHILGLEKLLELRGSRMWSCKEYIPICGGIRRLLLFSSLNMRRPSILATAEWRQIPWNENTEWDQDESFLFNALADITVFQAEHDHVQQTFCAQLGSFSPQRDILVQKARRLLDELWAFKRGWNERNQRCSNRGLMSIIPILYHTALVYDLQILASLSTLPEWRENFSFAARRAALNICHYIPYLLSHKEKLDTATLTIVHLAVKSAVSTFPGKSSFARACIVSLIKSRDKGVVAKGLWID</sequence>
<dbReference type="EMBL" id="KQ947424">
    <property type="protein sequence ID" value="KUJ12635.1"/>
    <property type="molecule type" value="Genomic_DNA"/>
</dbReference>
<proteinExistence type="predicted"/>
<dbReference type="GeneID" id="28832664"/>
<dbReference type="OrthoDB" id="5126878at2759"/>
<evidence type="ECO:0000256" key="1">
    <source>
        <dbReference type="ARBA" id="ARBA00023242"/>
    </source>
</evidence>
<dbReference type="GO" id="GO:0000981">
    <property type="term" value="F:DNA-binding transcription factor activity, RNA polymerase II-specific"/>
    <property type="evidence" value="ECO:0007669"/>
    <property type="project" value="InterPro"/>
</dbReference>
<name>A0A194WXH8_MOLSC</name>
<gene>
    <name evidence="3" type="ORF">LY89DRAFT_785948</name>
</gene>
<dbReference type="PANTHER" id="PTHR38111">
    <property type="entry name" value="ZN(2)-C6 FUNGAL-TYPE DOMAIN-CONTAINING PROTEIN-RELATED"/>
    <property type="match status" value="1"/>
</dbReference>
<dbReference type="Pfam" id="PF11951">
    <property type="entry name" value="Fungal_trans_2"/>
    <property type="match status" value="1"/>
</dbReference>
<organism evidence="3 4">
    <name type="scientific">Mollisia scopiformis</name>
    <name type="common">Conifer needle endophyte fungus</name>
    <name type="synonym">Phialocephala scopiformis</name>
    <dbReference type="NCBI Taxonomy" id="149040"/>
    <lineage>
        <taxon>Eukaryota</taxon>
        <taxon>Fungi</taxon>
        <taxon>Dikarya</taxon>
        <taxon>Ascomycota</taxon>
        <taxon>Pezizomycotina</taxon>
        <taxon>Leotiomycetes</taxon>
        <taxon>Helotiales</taxon>
        <taxon>Mollisiaceae</taxon>
        <taxon>Mollisia</taxon>
    </lineage>
</organism>
<reference evidence="3 4" key="1">
    <citation type="submission" date="2015-10" db="EMBL/GenBank/DDBJ databases">
        <title>Full genome of DAOMC 229536 Phialocephala scopiformis, a fungal endophyte of spruce producing the potent anti-insectan compound rugulosin.</title>
        <authorList>
            <consortium name="DOE Joint Genome Institute"/>
            <person name="Walker A.K."/>
            <person name="Frasz S.L."/>
            <person name="Seifert K.A."/>
            <person name="Miller J.D."/>
            <person name="Mondo S.J."/>
            <person name="Labutti K."/>
            <person name="Lipzen A."/>
            <person name="Dockter R."/>
            <person name="Kennedy M."/>
            <person name="Grigoriev I.V."/>
            <person name="Spatafora J.W."/>
        </authorList>
    </citation>
    <scope>NUCLEOTIDE SEQUENCE [LARGE SCALE GENOMIC DNA]</scope>
    <source>
        <strain evidence="3 4">CBS 120377</strain>
    </source>
</reference>
<dbReference type="KEGG" id="psco:LY89DRAFT_785948"/>
<dbReference type="InterPro" id="IPR053178">
    <property type="entry name" value="Osmoadaptation_assoc"/>
</dbReference>
<feature type="domain" description="Zn(2)-C6 fungal-type" evidence="2">
    <location>
        <begin position="10"/>
        <end position="56"/>
    </location>
</feature>
<evidence type="ECO:0000313" key="4">
    <source>
        <dbReference type="Proteomes" id="UP000070700"/>
    </source>
</evidence>
<dbReference type="Proteomes" id="UP000070700">
    <property type="component" value="Unassembled WGS sequence"/>
</dbReference>
<dbReference type="PROSITE" id="PS50048">
    <property type="entry name" value="ZN2_CY6_FUNGAL_2"/>
    <property type="match status" value="1"/>
</dbReference>
<keyword evidence="1" id="KW-0539">Nucleus</keyword>
<accession>A0A194WXH8</accession>
<dbReference type="CDD" id="cd00067">
    <property type="entry name" value="GAL4"/>
    <property type="match status" value="1"/>
</dbReference>
<dbReference type="STRING" id="149040.A0A194WXH8"/>
<dbReference type="InterPro" id="IPR001138">
    <property type="entry name" value="Zn2Cys6_DnaBD"/>
</dbReference>
<dbReference type="GO" id="GO:0008270">
    <property type="term" value="F:zinc ion binding"/>
    <property type="evidence" value="ECO:0007669"/>
    <property type="project" value="InterPro"/>
</dbReference>
<dbReference type="SUPFAM" id="SSF57701">
    <property type="entry name" value="Zn2/Cys6 DNA-binding domain"/>
    <property type="match status" value="1"/>
</dbReference>
<dbReference type="PANTHER" id="PTHR38111:SF2">
    <property type="entry name" value="FINGER DOMAIN PROTEIN, PUTATIVE (AFU_ORTHOLOGUE AFUA_1G01560)-RELATED"/>
    <property type="match status" value="1"/>
</dbReference>
<protein>
    <recommendedName>
        <fullName evidence="2">Zn(2)-C6 fungal-type domain-containing protein</fullName>
    </recommendedName>
</protein>
<dbReference type="InParanoid" id="A0A194WXH8"/>
<dbReference type="RefSeq" id="XP_018066990.1">
    <property type="nucleotide sequence ID" value="XM_018222938.1"/>
</dbReference>
<keyword evidence="4" id="KW-1185">Reference proteome</keyword>
<dbReference type="AlphaFoldDB" id="A0A194WXH8"/>
<dbReference type="InterPro" id="IPR021858">
    <property type="entry name" value="Fun_TF"/>
</dbReference>
<dbReference type="Gene3D" id="4.10.240.10">
    <property type="entry name" value="Zn(2)-C6 fungal-type DNA-binding domain"/>
    <property type="match status" value="1"/>
</dbReference>